<dbReference type="PANTHER" id="PTHR35335">
    <property type="entry name" value="UPF0716 PROTEIN FXSA"/>
    <property type="match status" value="1"/>
</dbReference>
<keyword evidence="2" id="KW-0472">Membrane</keyword>
<feature type="transmembrane region" description="Helical" evidence="2">
    <location>
        <begin position="6"/>
        <end position="23"/>
    </location>
</feature>
<dbReference type="EMBL" id="UOFS01000034">
    <property type="protein sequence ID" value="VAW97898.1"/>
    <property type="molecule type" value="Genomic_DNA"/>
</dbReference>
<feature type="transmembrane region" description="Helical" evidence="2">
    <location>
        <begin position="78"/>
        <end position="106"/>
    </location>
</feature>
<feature type="transmembrane region" description="Helical" evidence="2">
    <location>
        <begin position="30"/>
        <end position="49"/>
    </location>
</feature>
<feature type="compositionally biased region" description="Basic and acidic residues" evidence="1">
    <location>
        <begin position="143"/>
        <end position="163"/>
    </location>
</feature>
<evidence type="ECO:0000313" key="3">
    <source>
        <dbReference type="EMBL" id="VAW97898.1"/>
    </source>
</evidence>
<evidence type="ECO:0000256" key="2">
    <source>
        <dbReference type="SAM" id="Phobius"/>
    </source>
</evidence>
<keyword evidence="2" id="KW-1133">Transmembrane helix</keyword>
<sequence>MRFFQILFLIFISVPILEIYLLIQVGSQVGAFFTVVLVVATAVLGAALIRSQGLQTIEKIKNCSSRGELPAEPLIEGLLLLIAGALLLTPGFFTDALGFLVVIPILRQQLAKNIIRIGLFRVMKGAGSGSGTVSSQSYSASKQKSEQQQHSTLEGEFKVEDDK</sequence>
<evidence type="ECO:0000256" key="1">
    <source>
        <dbReference type="SAM" id="MobiDB-lite"/>
    </source>
</evidence>
<dbReference type="Pfam" id="PF04186">
    <property type="entry name" value="FxsA"/>
    <property type="match status" value="1"/>
</dbReference>
<organism evidence="3">
    <name type="scientific">hydrothermal vent metagenome</name>
    <dbReference type="NCBI Taxonomy" id="652676"/>
    <lineage>
        <taxon>unclassified sequences</taxon>
        <taxon>metagenomes</taxon>
        <taxon>ecological metagenomes</taxon>
    </lineage>
</organism>
<feature type="compositionally biased region" description="Low complexity" evidence="1">
    <location>
        <begin position="131"/>
        <end position="142"/>
    </location>
</feature>
<accession>A0A3B0ZWK9</accession>
<dbReference type="GO" id="GO:0016020">
    <property type="term" value="C:membrane"/>
    <property type="evidence" value="ECO:0007669"/>
    <property type="project" value="InterPro"/>
</dbReference>
<protein>
    <submittedName>
        <fullName evidence="3">UPF0716 protein FxsA</fullName>
    </submittedName>
</protein>
<gene>
    <name evidence="3" type="ORF">MNBD_GAMMA22-388</name>
</gene>
<feature type="region of interest" description="Disordered" evidence="1">
    <location>
        <begin position="128"/>
        <end position="163"/>
    </location>
</feature>
<dbReference type="AlphaFoldDB" id="A0A3B0ZWK9"/>
<reference evidence="3" key="1">
    <citation type="submission" date="2018-06" db="EMBL/GenBank/DDBJ databases">
        <authorList>
            <person name="Zhirakovskaya E."/>
        </authorList>
    </citation>
    <scope>NUCLEOTIDE SEQUENCE</scope>
</reference>
<dbReference type="InterPro" id="IPR007313">
    <property type="entry name" value="FxsA"/>
</dbReference>
<keyword evidence="2" id="KW-0812">Transmembrane</keyword>
<proteinExistence type="predicted"/>
<dbReference type="NCBIfam" id="NF008528">
    <property type="entry name" value="PRK11463.1-2"/>
    <property type="match status" value="1"/>
</dbReference>
<name>A0A3B0ZWK9_9ZZZZ</name>
<dbReference type="PANTHER" id="PTHR35335:SF1">
    <property type="entry name" value="UPF0716 PROTEIN FXSA"/>
    <property type="match status" value="1"/>
</dbReference>